<accession>V4PBR4</accession>
<evidence type="ECO:0000313" key="2">
    <source>
        <dbReference type="Proteomes" id="UP000017837"/>
    </source>
</evidence>
<dbReference type="Proteomes" id="UP000017837">
    <property type="component" value="Unassembled WGS sequence"/>
</dbReference>
<dbReference type="PATRIC" id="fig|1121022.4.peg.3829"/>
<organism evidence="1 2">
    <name type="scientific">Asticcacaulis benevestitus DSM 16100 = ATCC BAA-896</name>
    <dbReference type="NCBI Taxonomy" id="1121022"/>
    <lineage>
        <taxon>Bacteria</taxon>
        <taxon>Pseudomonadati</taxon>
        <taxon>Pseudomonadota</taxon>
        <taxon>Alphaproteobacteria</taxon>
        <taxon>Caulobacterales</taxon>
        <taxon>Caulobacteraceae</taxon>
        <taxon>Asticcacaulis</taxon>
    </lineage>
</organism>
<comment type="caution">
    <text evidence="1">The sequence shown here is derived from an EMBL/GenBank/DDBJ whole genome shotgun (WGS) entry which is preliminary data.</text>
</comment>
<dbReference type="Pfam" id="PF20043">
    <property type="entry name" value="DUF6445"/>
    <property type="match status" value="1"/>
</dbReference>
<keyword evidence="2" id="KW-1185">Reference proteome</keyword>
<dbReference type="RefSeq" id="WP_018080892.1">
    <property type="nucleotide sequence ID" value="NZ_AQWM01000003.1"/>
</dbReference>
<dbReference type="InterPro" id="IPR045617">
    <property type="entry name" value="DUF6445"/>
</dbReference>
<reference evidence="1 2" key="1">
    <citation type="journal article" date="2014" name="Nature">
        <title>Sequential evolution of bacterial morphology by co-option of a developmental regulator.</title>
        <authorList>
            <person name="Jiang C."/>
            <person name="Brown P.J."/>
            <person name="Ducret A."/>
            <person name="Brun Y.V."/>
        </authorList>
    </citation>
    <scope>NUCLEOTIDE SEQUENCE [LARGE SCALE GENOMIC DNA]</scope>
    <source>
        <strain evidence="1 2">DSM 16100</strain>
    </source>
</reference>
<proteinExistence type="predicted"/>
<dbReference type="OrthoDB" id="7630206at2"/>
<dbReference type="STRING" id="1121022.GCA_000376105_01227"/>
<dbReference type="eggNOG" id="COG0665">
    <property type="taxonomic scope" value="Bacteria"/>
</dbReference>
<sequence>MKSQVLTFGQSQAPILILDDFSGALQEIRALGKSLAPFPAERTTRYPGLRRLLLPSDPAGFGYVARTVEACVPFIGEVFGFKGFSLQEASFSMVTTAPESLLSGQKAPHFDQTHPGYLAVLHYLSDTPGSGTAFYRHRATGIEQVTEGNRDAYSAIRQSETEQATHGYMSGSTSFFERTGFIEGVADRLIIYQGNLLHSGIIPEDMVFSEDPLIGRLTGNIFVRGQ</sequence>
<evidence type="ECO:0000313" key="1">
    <source>
        <dbReference type="EMBL" id="ESQ85541.1"/>
    </source>
</evidence>
<dbReference type="EMBL" id="AWGB01000057">
    <property type="protein sequence ID" value="ESQ85541.1"/>
    <property type="molecule type" value="Genomic_DNA"/>
</dbReference>
<dbReference type="AlphaFoldDB" id="V4PBR4"/>
<protein>
    <submittedName>
        <fullName evidence="1">Uncharacterized protein</fullName>
    </submittedName>
</protein>
<name>V4PBR4_9CAUL</name>
<gene>
    <name evidence="1" type="ORF">ABENE_18720</name>
</gene>